<comment type="caution">
    <text evidence="1">The sequence shown here is derived from an EMBL/GenBank/DDBJ whole genome shotgun (WGS) entry which is preliminary data.</text>
</comment>
<dbReference type="GO" id="GO:0031072">
    <property type="term" value="F:heat shock protein binding"/>
    <property type="evidence" value="ECO:0007669"/>
    <property type="project" value="InterPro"/>
</dbReference>
<sequence length="299" mass="33627">MECVITNMESFHTYRYRLETFTESRSTAWAEEPFTGQLMDAFTQPAPAPWDVQVQPPPMFQDNKTTVKVPYTSSVKPCPPCAGMGSHPCKDCSGTGMSVCRSCNGSGCPQGSQCLQCNGSGRKRYSHKNCPQISLFRRIPYMEFLLSVCSCTQCGGSGSKECKKCRGKRQLLVYINLTVKWTNNLEDYVQEQSSGLQVEKLKKVSGKELFRDAQFLVYPVMGFPVPAVGQAAERMIRDHQSRLSRTGRILQQCQTIELVPITKVSYKWKEGFYTFFVYGTENKVKAEDYPATCCCCTVI</sequence>
<dbReference type="OrthoDB" id="3355217at2759"/>
<evidence type="ECO:0000313" key="1">
    <source>
        <dbReference type="EMBL" id="KAG7472927.1"/>
    </source>
</evidence>
<gene>
    <name evidence="1" type="ORF">MATL_G00114120</name>
</gene>
<dbReference type="CDD" id="cd10719">
    <property type="entry name" value="DnaJ_zf"/>
    <property type="match status" value="1"/>
</dbReference>
<proteinExistence type="predicted"/>
<dbReference type="AlphaFoldDB" id="A0A9D3Q1A9"/>
<reference evidence="1" key="1">
    <citation type="submission" date="2021-01" db="EMBL/GenBank/DDBJ databases">
        <authorList>
            <person name="Zahm M."/>
            <person name="Roques C."/>
            <person name="Cabau C."/>
            <person name="Klopp C."/>
            <person name="Donnadieu C."/>
            <person name="Jouanno E."/>
            <person name="Lampietro C."/>
            <person name="Louis A."/>
            <person name="Herpin A."/>
            <person name="Echchiki A."/>
            <person name="Berthelot C."/>
            <person name="Parey E."/>
            <person name="Roest-Crollius H."/>
            <person name="Braasch I."/>
            <person name="Postlethwait J."/>
            <person name="Bobe J."/>
            <person name="Montfort J."/>
            <person name="Bouchez O."/>
            <person name="Begum T."/>
            <person name="Mejri S."/>
            <person name="Adams A."/>
            <person name="Chen W.-J."/>
            <person name="Guiguen Y."/>
        </authorList>
    </citation>
    <scope>NUCLEOTIDE SEQUENCE</scope>
    <source>
        <strain evidence="1">YG-15Mar2019-1</strain>
        <tissue evidence="1">Brain</tissue>
    </source>
</reference>
<dbReference type="GO" id="GO:0051082">
    <property type="term" value="F:unfolded protein binding"/>
    <property type="evidence" value="ECO:0007669"/>
    <property type="project" value="InterPro"/>
</dbReference>
<accession>A0A9D3Q1A9</accession>
<evidence type="ECO:0008006" key="3">
    <source>
        <dbReference type="Google" id="ProtNLM"/>
    </source>
</evidence>
<protein>
    <recommendedName>
        <fullName evidence="3">Protein SSUH2 homolog</fullName>
    </recommendedName>
</protein>
<dbReference type="PANTHER" id="PTHR48465:SF1">
    <property type="entry name" value="PROTEIN SSUH2 HOMOLOG"/>
    <property type="match status" value="1"/>
</dbReference>
<dbReference type="Proteomes" id="UP001046870">
    <property type="component" value="Chromosome 8"/>
</dbReference>
<dbReference type="InterPro" id="IPR036410">
    <property type="entry name" value="HSP_DnaJ_Cys-rich_dom_sf"/>
</dbReference>
<organism evidence="1 2">
    <name type="scientific">Megalops atlanticus</name>
    <name type="common">Tarpon</name>
    <name type="synonym">Clupea gigantea</name>
    <dbReference type="NCBI Taxonomy" id="7932"/>
    <lineage>
        <taxon>Eukaryota</taxon>
        <taxon>Metazoa</taxon>
        <taxon>Chordata</taxon>
        <taxon>Craniata</taxon>
        <taxon>Vertebrata</taxon>
        <taxon>Euteleostomi</taxon>
        <taxon>Actinopterygii</taxon>
        <taxon>Neopterygii</taxon>
        <taxon>Teleostei</taxon>
        <taxon>Elopiformes</taxon>
        <taxon>Megalopidae</taxon>
        <taxon>Megalops</taxon>
    </lineage>
</organism>
<dbReference type="EMBL" id="JAFDVH010000008">
    <property type="protein sequence ID" value="KAG7472927.1"/>
    <property type="molecule type" value="Genomic_DNA"/>
</dbReference>
<evidence type="ECO:0000313" key="2">
    <source>
        <dbReference type="Proteomes" id="UP001046870"/>
    </source>
</evidence>
<keyword evidence="2" id="KW-1185">Reference proteome</keyword>
<dbReference type="InterPro" id="IPR052789">
    <property type="entry name" value="SSUH2_homolog"/>
</dbReference>
<dbReference type="PANTHER" id="PTHR48465">
    <property type="entry name" value="PROTEIN SSUH2 HOMOLOG"/>
    <property type="match status" value="1"/>
</dbReference>
<name>A0A9D3Q1A9_MEGAT</name>
<dbReference type="SUPFAM" id="SSF57938">
    <property type="entry name" value="DnaJ/Hsp40 cysteine-rich domain"/>
    <property type="match status" value="1"/>
</dbReference>
<dbReference type="InterPro" id="IPR001305">
    <property type="entry name" value="HSP_DnaJ_Cys-rich_dom"/>
</dbReference>